<dbReference type="KEGG" id="mis:MICPUN_100441"/>
<dbReference type="Proteomes" id="UP000002009">
    <property type="component" value="Chromosome 5"/>
</dbReference>
<dbReference type="GeneID" id="8243737"/>
<dbReference type="AlphaFoldDB" id="C1E5X3"/>
<dbReference type="OrthoDB" id="10521278at2759"/>
<evidence type="ECO:0000313" key="1">
    <source>
        <dbReference type="EMBL" id="ACO63329.1"/>
    </source>
</evidence>
<accession>C1E5X3</accession>
<dbReference type="EMBL" id="CP001326">
    <property type="protein sequence ID" value="ACO63329.1"/>
    <property type="molecule type" value="Genomic_DNA"/>
</dbReference>
<dbReference type="OMA" id="AKFRADY"/>
<dbReference type="InParanoid" id="C1E5X3"/>
<evidence type="ECO:0000313" key="2">
    <source>
        <dbReference type="Proteomes" id="UP000002009"/>
    </source>
</evidence>
<name>C1E5X3_MICCC</name>
<gene>
    <name evidence="1" type="ORF">MICPUN_100441</name>
</gene>
<keyword evidence="2" id="KW-1185">Reference proteome</keyword>
<dbReference type="RefSeq" id="XP_002502071.1">
    <property type="nucleotide sequence ID" value="XM_002502025.1"/>
</dbReference>
<protein>
    <submittedName>
        <fullName evidence="1">Uncharacterized protein</fullName>
    </submittedName>
</protein>
<proteinExistence type="predicted"/>
<reference evidence="1 2" key="1">
    <citation type="journal article" date="2009" name="Science">
        <title>Green evolution and dynamic adaptations revealed by genomes of the marine picoeukaryotes Micromonas.</title>
        <authorList>
            <person name="Worden A.Z."/>
            <person name="Lee J.H."/>
            <person name="Mock T."/>
            <person name="Rouze P."/>
            <person name="Simmons M.P."/>
            <person name="Aerts A.L."/>
            <person name="Allen A.E."/>
            <person name="Cuvelier M.L."/>
            <person name="Derelle E."/>
            <person name="Everett M.V."/>
            <person name="Foulon E."/>
            <person name="Grimwood J."/>
            <person name="Gundlach H."/>
            <person name="Henrissat B."/>
            <person name="Napoli C."/>
            <person name="McDonald S.M."/>
            <person name="Parker M.S."/>
            <person name="Rombauts S."/>
            <person name="Salamov A."/>
            <person name="Von Dassow P."/>
            <person name="Badger J.H."/>
            <person name="Coutinho P.M."/>
            <person name="Demir E."/>
            <person name="Dubchak I."/>
            <person name="Gentemann C."/>
            <person name="Eikrem W."/>
            <person name="Gready J.E."/>
            <person name="John U."/>
            <person name="Lanier W."/>
            <person name="Lindquist E.A."/>
            <person name="Lucas S."/>
            <person name="Mayer K.F."/>
            <person name="Moreau H."/>
            <person name="Not F."/>
            <person name="Otillar R."/>
            <person name="Panaud O."/>
            <person name="Pangilinan J."/>
            <person name="Paulsen I."/>
            <person name="Piegu B."/>
            <person name="Poliakov A."/>
            <person name="Robbens S."/>
            <person name="Schmutz J."/>
            <person name="Toulza E."/>
            <person name="Wyss T."/>
            <person name="Zelensky A."/>
            <person name="Zhou K."/>
            <person name="Armbrust E.V."/>
            <person name="Bhattacharya D."/>
            <person name="Goodenough U.W."/>
            <person name="Van de Peer Y."/>
            <person name="Grigoriev I.V."/>
        </authorList>
    </citation>
    <scope>NUCLEOTIDE SEQUENCE [LARGE SCALE GENOMIC DNA]</scope>
    <source>
        <strain evidence="2">RCC299 / NOUM17</strain>
    </source>
</reference>
<sequence length="179" mass="19426">MTSPPKRPVVTPDGCGPVVSVRGEPVQGKAVPDTSEVLAWVDVKDDGDIALSGYDPVSYHAGADHGPLMGKAVHETIIETLLQGRVRYRFASEENLAKFRADYRNLKPKYGGFCAAGVGLHDKLASADPLVWDIDPRDGRLLLFCSWEMKAEWEKDADAARQKADERFGGLCAKASQAA</sequence>
<dbReference type="NCBIfam" id="NF041384">
    <property type="entry name" value="YHS_seleno_dom"/>
    <property type="match status" value="1"/>
</dbReference>
<organism evidence="1 2">
    <name type="scientific">Micromonas commoda (strain RCC299 / NOUM17 / CCMP2709)</name>
    <name type="common">Picoplanktonic green alga</name>
    <dbReference type="NCBI Taxonomy" id="296587"/>
    <lineage>
        <taxon>Eukaryota</taxon>
        <taxon>Viridiplantae</taxon>
        <taxon>Chlorophyta</taxon>
        <taxon>Mamiellophyceae</taxon>
        <taxon>Mamiellales</taxon>
        <taxon>Mamiellaceae</taxon>
        <taxon>Micromonas</taxon>
    </lineage>
</organism>